<dbReference type="EMBL" id="BGPR01030139">
    <property type="protein sequence ID" value="GBO02471.1"/>
    <property type="molecule type" value="Genomic_DNA"/>
</dbReference>
<evidence type="ECO:0000313" key="2">
    <source>
        <dbReference type="EMBL" id="GBO02471.1"/>
    </source>
</evidence>
<feature type="compositionally biased region" description="Basic and acidic residues" evidence="1">
    <location>
        <begin position="1"/>
        <end position="10"/>
    </location>
</feature>
<gene>
    <name evidence="2" type="ORF">AVEN_266199_1</name>
</gene>
<proteinExistence type="predicted"/>
<organism evidence="2 3">
    <name type="scientific">Araneus ventricosus</name>
    <name type="common">Orbweaver spider</name>
    <name type="synonym">Epeira ventricosa</name>
    <dbReference type="NCBI Taxonomy" id="182803"/>
    <lineage>
        <taxon>Eukaryota</taxon>
        <taxon>Metazoa</taxon>
        <taxon>Ecdysozoa</taxon>
        <taxon>Arthropoda</taxon>
        <taxon>Chelicerata</taxon>
        <taxon>Arachnida</taxon>
        <taxon>Araneae</taxon>
        <taxon>Araneomorphae</taxon>
        <taxon>Entelegynae</taxon>
        <taxon>Araneoidea</taxon>
        <taxon>Araneidae</taxon>
        <taxon>Araneus</taxon>
    </lineage>
</organism>
<protein>
    <submittedName>
        <fullName evidence="2">Uncharacterized protein</fullName>
    </submittedName>
</protein>
<sequence>MRLKKQEGARVEAGGDTSLRGGDRAQNRIPGRGRPQTADHKNRFITLPVECGPEGHPTLPSPSVSETPFSVKNIHLLVAECPHRNGHFTNAKAIEKLIFIEVLD</sequence>
<feature type="region of interest" description="Disordered" evidence="1">
    <location>
        <begin position="1"/>
        <end position="41"/>
    </location>
</feature>
<accession>A0A4Y2TQW6</accession>
<keyword evidence="3" id="KW-1185">Reference proteome</keyword>
<evidence type="ECO:0000313" key="3">
    <source>
        <dbReference type="Proteomes" id="UP000499080"/>
    </source>
</evidence>
<comment type="caution">
    <text evidence="2">The sequence shown here is derived from an EMBL/GenBank/DDBJ whole genome shotgun (WGS) entry which is preliminary data.</text>
</comment>
<evidence type="ECO:0000256" key="1">
    <source>
        <dbReference type="SAM" id="MobiDB-lite"/>
    </source>
</evidence>
<reference evidence="2 3" key="1">
    <citation type="journal article" date="2019" name="Sci. Rep.">
        <title>Orb-weaving spider Araneus ventricosus genome elucidates the spidroin gene catalogue.</title>
        <authorList>
            <person name="Kono N."/>
            <person name="Nakamura H."/>
            <person name="Ohtoshi R."/>
            <person name="Moran D.A.P."/>
            <person name="Shinohara A."/>
            <person name="Yoshida Y."/>
            <person name="Fujiwara M."/>
            <person name="Mori M."/>
            <person name="Tomita M."/>
            <person name="Arakawa K."/>
        </authorList>
    </citation>
    <scope>NUCLEOTIDE SEQUENCE [LARGE SCALE GENOMIC DNA]</scope>
</reference>
<name>A0A4Y2TQW6_ARAVE</name>
<dbReference type="Proteomes" id="UP000499080">
    <property type="component" value="Unassembled WGS sequence"/>
</dbReference>
<dbReference type="AlphaFoldDB" id="A0A4Y2TQW6"/>